<dbReference type="AlphaFoldDB" id="A0A8B6HPD3"/>
<feature type="transmembrane region" description="Helical" evidence="1">
    <location>
        <begin position="380"/>
        <end position="409"/>
    </location>
</feature>
<feature type="signal peptide" evidence="2">
    <location>
        <begin position="1"/>
        <end position="30"/>
    </location>
</feature>
<feature type="chain" id="PRO_5032943228" description="Kazal-like domain-containing protein" evidence="2">
    <location>
        <begin position="31"/>
        <end position="772"/>
    </location>
</feature>
<sequence>MENNIKKSVTLAYWLVLIVLLLFEHPAAVALTVGSVSYENHVGDDQIDFPETCSDWEEFDGIECVCASTSVGCRDDDGMVCDEEGIQYRSSCFFALQMCQQNISIDDNIVSCGACDTLRLTGGKQYPKGITHAKFLRQGPDAGLSTRYKSINDNETEIFFVPELNAWAIGISSTNGSFISMIQPTNASFPGDGIPGMFIPNKNETDITWEFDESFRLECVKDQFQGVRVKRFIFTLIFAATFIVTTAVTTTLKIVQATRGCLYYPSVCKMRDEIKDLLPSLKRDKERFLSSYGEPNKFEAVVVKIHNQILTIQEKIIEIPDLHTTLNISLSSLVQNYRSMGHDYSRLNNWLSYYDEWLSSVLEAAVHDVKMLPLNILMTLPALVAASASSVALAMSGIGAVLSFAFGIVDIVSSVLQEKNVRDQLQRNKSILNNARVKLDRAFTDMKTFQTKFCKFVIKYFEEISKKGRQYESVFDSLYIFISKIYGHTSNRCSNPTILAKFNLINLTNLQQNFLQPIGKKLTDNVESLNIKILEVKETEAFLDVINKKVTQQHQHPVVIFRLIKSNKPTITNKMFGNLFELLEFISKSVLPTHKCYWGQNLDQIRSGLTTDRTYTSVPVCSSNELSYISNVIKTAVHNKEAICKIHRQVQGSVFRNKFQTVRFIADNVLSTQHCYLGYDLDDIRGTPNITEVSNAKIDSGLFSTLHYLESGGLIALARNMMEEMYSIYSIKWQNFLLCHVWKNQAAMSDLHCSSFIASSGCIPQISSFKSC</sequence>
<feature type="transmembrane region" description="Helical" evidence="1">
    <location>
        <begin position="232"/>
        <end position="255"/>
    </location>
</feature>
<evidence type="ECO:0000256" key="1">
    <source>
        <dbReference type="SAM" id="Phobius"/>
    </source>
</evidence>
<name>A0A8B6HPD3_MYTGA</name>
<keyword evidence="4" id="KW-1185">Reference proteome</keyword>
<keyword evidence="1" id="KW-0812">Transmembrane</keyword>
<evidence type="ECO:0000313" key="3">
    <source>
        <dbReference type="EMBL" id="VDI82187.1"/>
    </source>
</evidence>
<dbReference type="EMBL" id="UYJE01010329">
    <property type="protein sequence ID" value="VDI82187.1"/>
    <property type="molecule type" value="Genomic_DNA"/>
</dbReference>
<dbReference type="Proteomes" id="UP000596742">
    <property type="component" value="Unassembled WGS sequence"/>
</dbReference>
<gene>
    <name evidence="3" type="ORF">MGAL_10B010301</name>
</gene>
<keyword evidence="2" id="KW-0732">Signal</keyword>
<protein>
    <recommendedName>
        <fullName evidence="5">Kazal-like domain-containing protein</fullName>
    </recommendedName>
</protein>
<reference evidence="3" key="1">
    <citation type="submission" date="2018-11" db="EMBL/GenBank/DDBJ databases">
        <authorList>
            <person name="Alioto T."/>
            <person name="Alioto T."/>
        </authorList>
    </citation>
    <scope>NUCLEOTIDE SEQUENCE</scope>
</reference>
<comment type="caution">
    <text evidence="3">The sequence shown here is derived from an EMBL/GenBank/DDBJ whole genome shotgun (WGS) entry which is preliminary data.</text>
</comment>
<evidence type="ECO:0008006" key="5">
    <source>
        <dbReference type="Google" id="ProtNLM"/>
    </source>
</evidence>
<evidence type="ECO:0000313" key="4">
    <source>
        <dbReference type="Proteomes" id="UP000596742"/>
    </source>
</evidence>
<evidence type="ECO:0000256" key="2">
    <source>
        <dbReference type="SAM" id="SignalP"/>
    </source>
</evidence>
<accession>A0A8B6HPD3</accession>
<organism evidence="3 4">
    <name type="scientific">Mytilus galloprovincialis</name>
    <name type="common">Mediterranean mussel</name>
    <dbReference type="NCBI Taxonomy" id="29158"/>
    <lineage>
        <taxon>Eukaryota</taxon>
        <taxon>Metazoa</taxon>
        <taxon>Spiralia</taxon>
        <taxon>Lophotrochozoa</taxon>
        <taxon>Mollusca</taxon>
        <taxon>Bivalvia</taxon>
        <taxon>Autobranchia</taxon>
        <taxon>Pteriomorphia</taxon>
        <taxon>Mytilida</taxon>
        <taxon>Mytiloidea</taxon>
        <taxon>Mytilidae</taxon>
        <taxon>Mytilinae</taxon>
        <taxon>Mytilus</taxon>
    </lineage>
</organism>
<keyword evidence="1" id="KW-1133">Transmembrane helix</keyword>
<keyword evidence="1" id="KW-0472">Membrane</keyword>
<dbReference type="OrthoDB" id="6114069at2759"/>
<proteinExistence type="predicted"/>